<proteinExistence type="predicted"/>
<evidence type="ECO:0000313" key="3">
    <source>
        <dbReference type="Proteomes" id="UP000534294"/>
    </source>
</evidence>
<organism evidence="2 3">
    <name type="scientific">Prosthecobacter dejongeii</name>
    <dbReference type="NCBI Taxonomy" id="48465"/>
    <lineage>
        <taxon>Bacteria</taxon>
        <taxon>Pseudomonadati</taxon>
        <taxon>Verrucomicrobiota</taxon>
        <taxon>Verrucomicrobiia</taxon>
        <taxon>Verrucomicrobiales</taxon>
        <taxon>Verrucomicrobiaceae</taxon>
        <taxon>Prosthecobacter</taxon>
    </lineage>
</organism>
<evidence type="ECO:0000256" key="1">
    <source>
        <dbReference type="SAM" id="Phobius"/>
    </source>
</evidence>
<keyword evidence="3" id="KW-1185">Reference proteome</keyword>
<keyword evidence="1" id="KW-1133">Transmembrane helix</keyword>
<reference evidence="2 3" key="1">
    <citation type="submission" date="2020-08" db="EMBL/GenBank/DDBJ databases">
        <title>Genomic Encyclopedia of Type Strains, Phase IV (KMG-IV): sequencing the most valuable type-strain genomes for metagenomic binning, comparative biology and taxonomic classification.</title>
        <authorList>
            <person name="Goeker M."/>
        </authorList>
    </citation>
    <scope>NUCLEOTIDE SEQUENCE [LARGE SCALE GENOMIC DNA]</scope>
    <source>
        <strain evidence="2 3">DSM 12251</strain>
    </source>
</reference>
<feature type="transmembrane region" description="Helical" evidence="1">
    <location>
        <begin position="38"/>
        <end position="58"/>
    </location>
</feature>
<dbReference type="AlphaFoldDB" id="A0A7W7YJS4"/>
<feature type="transmembrane region" description="Helical" evidence="1">
    <location>
        <begin position="64"/>
        <end position="82"/>
    </location>
</feature>
<keyword evidence="1" id="KW-0812">Transmembrane</keyword>
<dbReference type="EMBL" id="JACHIF010000003">
    <property type="protein sequence ID" value="MBB5037483.1"/>
    <property type="molecule type" value="Genomic_DNA"/>
</dbReference>
<name>A0A7W7YJS4_9BACT</name>
<sequence length="112" mass="12088">MPLAAYHLLHILGLILVYIGFGALLSNDSAKSAMKWHGTGLVISLVSGFGMLAKMGLFSALPTWVYVKLALWLVLGFLPVLAKRRVVKPSLIIVIAALIGVFMGYLGYTKSL</sequence>
<feature type="transmembrane region" description="Helical" evidence="1">
    <location>
        <begin position="89"/>
        <end position="108"/>
    </location>
</feature>
<accession>A0A7W7YJS4</accession>
<protein>
    <submittedName>
        <fullName evidence="2">Uncharacterized protein</fullName>
    </submittedName>
</protein>
<comment type="caution">
    <text evidence="2">The sequence shown here is derived from an EMBL/GenBank/DDBJ whole genome shotgun (WGS) entry which is preliminary data.</text>
</comment>
<feature type="transmembrane region" description="Helical" evidence="1">
    <location>
        <begin position="6"/>
        <end position="26"/>
    </location>
</feature>
<dbReference type="Proteomes" id="UP000534294">
    <property type="component" value="Unassembled WGS sequence"/>
</dbReference>
<evidence type="ECO:0000313" key="2">
    <source>
        <dbReference type="EMBL" id="MBB5037483.1"/>
    </source>
</evidence>
<dbReference type="RefSeq" id="WP_184207440.1">
    <property type="nucleotide sequence ID" value="NZ_JACHIF010000003.1"/>
</dbReference>
<gene>
    <name evidence="2" type="ORF">HNQ64_001732</name>
</gene>
<keyword evidence="1" id="KW-0472">Membrane</keyword>